<dbReference type="CDD" id="cd00082">
    <property type="entry name" value="HisKA"/>
    <property type="match status" value="1"/>
</dbReference>
<evidence type="ECO:0000313" key="11">
    <source>
        <dbReference type="Proteomes" id="UP000641152"/>
    </source>
</evidence>
<feature type="domain" description="Response regulatory" evidence="9">
    <location>
        <begin position="920"/>
        <end position="1034"/>
    </location>
</feature>
<dbReference type="PANTHER" id="PTHR43047">
    <property type="entry name" value="TWO-COMPONENT HISTIDINE PROTEIN KINASE"/>
    <property type="match status" value="1"/>
</dbReference>
<sequence length="1125" mass="125034">MKTTHQSITKIRREYNGLVANETLEDYALRFAPRRFRKWSEFEVANTAFGSTSFLVLEAIGGFLSINYGFTNAFWAIIIVAVVIFVVSLPIGYYAARYHIDIDLLTRAAGFGYIGSTVTSLIYASYTFTLFALEASIMSLAIELYFNVPLEIAYVISAVVVIPLVTFGITTISRMQLWTQPVWLLLLISPYVAVAMREPEALETLGAYFWIAGSGQGFDWLLFGTAATVAFSMVAQIGEQVDFLRFMPQKHRGNKTRWWLAMLAAGPGWIVFGALRQLLGALLAHLAIRHGVSPEHAHEPTQMYLVAYNELFGDPKWALAATTLFVIVSQIKINVTNAYAGSLAWSNFFSRLTHSHPGRVVWLFFNVLIALLLMEFGVFGALEKVLGLFSHMSIAWISSIAAELMINKPFGLSPKVVEFKRAYLADLNPVGIISTFCASLVSILAYAGLFGVYAQAFSAFIALGVAFVLAPTIAYLSGGKHYLARNREENNRKSYNKCSICENEFEYEDIAYCPAYSGSICSLCCTLDARCLDGCKVGFRFEDYLEKLAKCCLPGAMSLDARLRLLRFTLMFLFLSVLSGIFISIIYYQDLLSVQGDAGAFQLLLNNFLKIYASLLVFIGLCTWWLILNAESRRVAHEETAKQTQLLLTEIEEHKHTDSKLQRAMKMADTANQAKSRFLSNMSHEIRSPLNSIIGYAHILHQDPSIPAHRQQAVETLKRSGEHLCALIEDILDIARIEARKFELKYQPIHFPDFIEHLVHTYKLQAEDKGLNFVCQISHTLPQRIRGDEKRVGQILINLLSNAVKFTSTGEIVLRIGYSGGVANFQVSDTGSGIDEEQLQDIFQPFTRLHNPTGNAVAGSGLGLTISKILTEVMGGELTVKSQIGQGSTFTVRLLLPSLGAEAETDPKAAIIGYQGGRRKILVVDDQRDHRELLLSMLEPLGFYLSEACSGEECLLKVPENPPDIILLDISMIGISGIETAMQLREQKWAMPILVLSANAYPSDRLAALNAGCNDFLSKPIQVAQLMKKLKLYLALTWLYQNEVAPAAPQISAEPLQVPPPELLTACVECVRIGDLLGLKKVLEQLAETEPSYSAFFAKLTALASQFRIGEIRKLLNMQKQEVSR</sequence>
<dbReference type="PRINTS" id="PR00344">
    <property type="entry name" value="BCTRLSENSOR"/>
</dbReference>
<dbReference type="CDD" id="cd16922">
    <property type="entry name" value="HATPase_EvgS-ArcB-TorS-like"/>
    <property type="match status" value="1"/>
</dbReference>
<feature type="transmembrane region" description="Helical" evidence="7">
    <location>
        <begin position="44"/>
        <end position="68"/>
    </location>
</feature>
<dbReference type="SUPFAM" id="SSF47384">
    <property type="entry name" value="Homodimeric domain of signal transducing histidine kinase"/>
    <property type="match status" value="1"/>
</dbReference>
<reference evidence="10 11" key="1">
    <citation type="submission" date="2020-09" db="EMBL/GenBank/DDBJ databases">
        <title>Methylomonas albis sp. nov. and Methylomonas fluvii sp. nov.: Two cold-adapted methanotrophs from the River Elbe and an amended description of Methylovulum psychrotolerans strain Eb1.</title>
        <authorList>
            <person name="Bussmann I.K."/>
            <person name="Klings K.-W."/>
            <person name="Warnstedt J."/>
            <person name="Hoppert M."/>
            <person name="Saborowski A."/>
            <person name="Horn F."/>
            <person name="Liebner S."/>
        </authorList>
    </citation>
    <scope>NUCLEOTIDE SEQUENCE [LARGE SCALE GENOMIC DNA]</scope>
    <source>
        <strain evidence="10 11">EbB</strain>
    </source>
</reference>
<comment type="caution">
    <text evidence="10">The sequence shown here is derived from an EMBL/GenBank/DDBJ whole genome shotgun (WGS) entry which is preliminary data.</text>
</comment>
<evidence type="ECO:0000256" key="3">
    <source>
        <dbReference type="ARBA" id="ARBA00022553"/>
    </source>
</evidence>
<dbReference type="InterPro" id="IPR036890">
    <property type="entry name" value="HATPase_C_sf"/>
</dbReference>
<evidence type="ECO:0000256" key="4">
    <source>
        <dbReference type="ARBA" id="ARBA00022679"/>
    </source>
</evidence>
<evidence type="ECO:0000256" key="6">
    <source>
        <dbReference type="PROSITE-ProRule" id="PRU00169"/>
    </source>
</evidence>
<dbReference type="SUPFAM" id="SSF55874">
    <property type="entry name" value="ATPase domain of HSP90 chaperone/DNA topoisomerase II/histidine kinase"/>
    <property type="match status" value="1"/>
</dbReference>
<name>A0ABR9DEA0_9GAMM</name>
<dbReference type="SMART" id="SM00388">
    <property type="entry name" value="HisKA"/>
    <property type="match status" value="1"/>
</dbReference>
<dbReference type="Pfam" id="PF00512">
    <property type="entry name" value="HisKA"/>
    <property type="match status" value="1"/>
</dbReference>
<evidence type="ECO:0000256" key="7">
    <source>
        <dbReference type="SAM" id="Phobius"/>
    </source>
</evidence>
<feature type="transmembrane region" description="Helical" evidence="7">
    <location>
        <begin position="608"/>
        <end position="628"/>
    </location>
</feature>
<keyword evidence="7" id="KW-0812">Transmembrane</keyword>
<gene>
    <name evidence="10" type="ORF">EBB_12990</name>
</gene>
<keyword evidence="4" id="KW-0808">Transferase</keyword>
<dbReference type="Gene3D" id="1.10.287.130">
    <property type="match status" value="1"/>
</dbReference>
<dbReference type="InterPro" id="IPR005467">
    <property type="entry name" value="His_kinase_dom"/>
</dbReference>
<feature type="transmembrane region" description="Helical" evidence="7">
    <location>
        <begin position="217"/>
        <end position="237"/>
    </location>
</feature>
<evidence type="ECO:0000259" key="9">
    <source>
        <dbReference type="PROSITE" id="PS50110"/>
    </source>
</evidence>
<dbReference type="InterPro" id="IPR004358">
    <property type="entry name" value="Sig_transdc_His_kin-like_C"/>
</dbReference>
<dbReference type="PROSITE" id="PS50109">
    <property type="entry name" value="HIS_KIN"/>
    <property type="match status" value="1"/>
</dbReference>
<evidence type="ECO:0000256" key="5">
    <source>
        <dbReference type="ARBA" id="ARBA00022777"/>
    </source>
</evidence>
<dbReference type="CDD" id="cd17546">
    <property type="entry name" value="REC_hyHK_CKI1_RcsC-like"/>
    <property type="match status" value="1"/>
</dbReference>
<evidence type="ECO:0000259" key="8">
    <source>
        <dbReference type="PROSITE" id="PS50109"/>
    </source>
</evidence>
<dbReference type="InterPro" id="IPR003594">
    <property type="entry name" value="HATPase_dom"/>
</dbReference>
<protein>
    <recommendedName>
        <fullName evidence="2">histidine kinase</fullName>
        <ecNumber evidence="2">2.7.13.3</ecNumber>
    </recommendedName>
</protein>
<dbReference type="InterPro" id="IPR011006">
    <property type="entry name" value="CheY-like_superfamily"/>
</dbReference>
<feature type="transmembrane region" description="Helical" evidence="7">
    <location>
        <begin position="258"/>
        <end position="279"/>
    </location>
</feature>
<feature type="transmembrane region" description="Helical" evidence="7">
    <location>
        <begin position="152"/>
        <end position="170"/>
    </location>
</feature>
<dbReference type="Gene3D" id="1.10.4160.10">
    <property type="entry name" value="Hydantoin permease"/>
    <property type="match status" value="1"/>
</dbReference>
<dbReference type="EMBL" id="JACXST010000002">
    <property type="protein sequence ID" value="MBD9361426.1"/>
    <property type="molecule type" value="Genomic_DNA"/>
</dbReference>
<feature type="transmembrane region" description="Helical" evidence="7">
    <location>
        <begin position="565"/>
        <end position="588"/>
    </location>
</feature>
<feature type="domain" description="Histidine kinase" evidence="8">
    <location>
        <begin position="681"/>
        <end position="898"/>
    </location>
</feature>
<proteinExistence type="predicted"/>
<keyword evidence="7" id="KW-0472">Membrane</keyword>
<organism evidence="10 11">
    <name type="scientific">Methylomonas fluvii</name>
    <dbReference type="NCBI Taxonomy" id="1854564"/>
    <lineage>
        <taxon>Bacteria</taxon>
        <taxon>Pseudomonadati</taxon>
        <taxon>Pseudomonadota</taxon>
        <taxon>Gammaproteobacteria</taxon>
        <taxon>Methylococcales</taxon>
        <taxon>Methylococcaceae</taxon>
        <taxon>Methylomonas</taxon>
    </lineage>
</organism>
<feature type="transmembrane region" description="Helical" evidence="7">
    <location>
        <begin position="108"/>
        <end position="132"/>
    </location>
</feature>
<feature type="transmembrane region" description="Helical" evidence="7">
    <location>
        <begin position="456"/>
        <end position="477"/>
    </location>
</feature>
<dbReference type="PROSITE" id="PS50110">
    <property type="entry name" value="RESPONSE_REGULATORY"/>
    <property type="match status" value="1"/>
</dbReference>
<dbReference type="SUPFAM" id="SSF52172">
    <property type="entry name" value="CheY-like"/>
    <property type="match status" value="1"/>
</dbReference>
<dbReference type="InterPro" id="IPR036097">
    <property type="entry name" value="HisK_dim/P_sf"/>
</dbReference>
<dbReference type="Pfam" id="PF02518">
    <property type="entry name" value="HATPase_c"/>
    <property type="match status" value="1"/>
</dbReference>
<dbReference type="InterPro" id="IPR001789">
    <property type="entry name" value="Sig_transdc_resp-reg_receiver"/>
</dbReference>
<dbReference type="Proteomes" id="UP000641152">
    <property type="component" value="Unassembled WGS sequence"/>
</dbReference>
<dbReference type="SMART" id="SM00387">
    <property type="entry name" value="HATPase_c"/>
    <property type="match status" value="1"/>
</dbReference>
<comment type="catalytic activity">
    <reaction evidence="1">
        <text>ATP + protein L-histidine = ADP + protein N-phospho-L-histidine.</text>
        <dbReference type="EC" id="2.7.13.3"/>
    </reaction>
</comment>
<evidence type="ECO:0000256" key="2">
    <source>
        <dbReference type="ARBA" id="ARBA00012438"/>
    </source>
</evidence>
<dbReference type="Gene3D" id="3.30.565.10">
    <property type="entry name" value="Histidine kinase-like ATPase, C-terminal domain"/>
    <property type="match status" value="1"/>
</dbReference>
<dbReference type="PANTHER" id="PTHR43047:SF72">
    <property type="entry name" value="OSMOSENSING HISTIDINE PROTEIN KINASE SLN1"/>
    <property type="match status" value="1"/>
</dbReference>
<accession>A0ABR9DEA0</accession>
<evidence type="ECO:0000313" key="10">
    <source>
        <dbReference type="EMBL" id="MBD9361426.1"/>
    </source>
</evidence>
<dbReference type="Gene3D" id="3.40.50.2300">
    <property type="match status" value="1"/>
</dbReference>
<keyword evidence="5" id="KW-0418">Kinase</keyword>
<feature type="transmembrane region" description="Helical" evidence="7">
    <location>
        <begin position="427"/>
        <end position="450"/>
    </location>
</feature>
<feature type="transmembrane region" description="Helical" evidence="7">
    <location>
        <begin position="317"/>
        <end position="340"/>
    </location>
</feature>
<dbReference type="SMART" id="SM00448">
    <property type="entry name" value="REC"/>
    <property type="match status" value="1"/>
</dbReference>
<evidence type="ECO:0000256" key="1">
    <source>
        <dbReference type="ARBA" id="ARBA00000085"/>
    </source>
</evidence>
<dbReference type="Pfam" id="PF00072">
    <property type="entry name" value="Response_reg"/>
    <property type="match status" value="1"/>
</dbReference>
<feature type="transmembrane region" description="Helical" evidence="7">
    <location>
        <begin position="177"/>
        <end position="197"/>
    </location>
</feature>
<keyword evidence="11" id="KW-1185">Reference proteome</keyword>
<dbReference type="EC" id="2.7.13.3" evidence="2"/>
<feature type="modified residue" description="4-aspartylphosphate" evidence="6">
    <location>
        <position position="969"/>
    </location>
</feature>
<keyword evidence="7" id="KW-1133">Transmembrane helix</keyword>
<feature type="transmembrane region" description="Helical" evidence="7">
    <location>
        <begin position="360"/>
        <end position="382"/>
    </location>
</feature>
<dbReference type="InterPro" id="IPR003661">
    <property type="entry name" value="HisK_dim/P_dom"/>
</dbReference>
<feature type="transmembrane region" description="Helical" evidence="7">
    <location>
        <begin position="74"/>
        <end position="96"/>
    </location>
</feature>
<dbReference type="RefSeq" id="WP_192394244.1">
    <property type="nucleotide sequence ID" value="NZ_CAJHIU010000002.1"/>
</dbReference>
<keyword evidence="3 6" id="KW-0597">Phosphoprotein</keyword>